<evidence type="ECO:0000256" key="3">
    <source>
        <dbReference type="RuleBase" id="RU000363"/>
    </source>
</evidence>
<keyword evidence="2" id="KW-0560">Oxidoreductase</keyword>
<dbReference type="Proteomes" id="UP000028880">
    <property type="component" value="Unassembled WGS sequence"/>
</dbReference>
<dbReference type="GO" id="GO:0016020">
    <property type="term" value="C:membrane"/>
    <property type="evidence" value="ECO:0007669"/>
    <property type="project" value="TreeGrafter"/>
</dbReference>
<dbReference type="PANTHER" id="PTHR44196:SF2">
    <property type="entry name" value="SHORT-CHAIN DEHYDROGENASE-RELATED"/>
    <property type="match status" value="1"/>
</dbReference>
<comment type="similarity">
    <text evidence="1 3">Belongs to the short-chain dehydrogenases/reductases (SDR) family.</text>
</comment>
<dbReference type="STRING" id="47839.BN973_04746"/>
<dbReference type="eggNOG" id="COG0300">
    <property type="taxonomic scope" value="Bacteria"/>
</dbReference>
<dbReference type="PANTHER" id="PTHR44196">
    <property type="entry name" value="DEHYDROGENASE/REDUCTASE SDR FAMILY MEMBER 7B"/>
    <property type="match status" value="1"/>
</dbReference>
<evidence type="ECO:0000256" key="1">
    <source>
        <dbReference type="ARBA" id="ARBA00006484"/>
    </source>
</evidence>
<dbReference type="Pfam" id="PF00106">
    <property type="entry name" value="adh_short"/>
    <property type="match status" value="1"/>
</dbReference>
<name>A0A024K4D4_9MYCO</name>
<dbReference type="SUPFAM" id="SSF51735">
    <property type="entry name" value="NAD(P)-binding Rossmann-fold domains"/>
    <property type="match status" value="1"/>
</dbReference>
<accession>A0A024K4D4</accession>
<dbReference type="EMBL" id="HG964446">
    <property type="protein sequence ID" value="CDO90353.1"/>
    <property type="molecule type" value="Genomic_DNA"/>
</dbReference>
<dbReference type="Gene3D" id="3.40.50.720">
    <property type="entry name" value="NAD(P)-binding Rossmann-like Domain"/>
    <property type="match status" value="1"/>
</dbReference>
<gene>
    <name evidence="4" type="ORF">BN973_04746</name>
</gene>
<reference evidence="4" key="1">
    <citation type="journal article" date="2014" name="Genome Announc.">
        <title>Draft Genome Sequence of Mycobacterium triplex DSM 44626.</title>
        <authorList>
            <person name="Sassi M."/>
            <person name="Croce O."/>
            <person name="Robert C."/>
            <person name="Raoult D."/>
            <person name="Drancourt M."/>
        </authorList>
    </citation>
    <scope>NUCLEOTIDE SEQUENCE [LARGE SCALE GENOMIC DNA]</scope>
    <source>
        <strain evidence="4">DSM 44626</strain>
    </source>
</reference>
<dbReference type="AlphaFoldDB" id="A0A024K4D4"/>
<evidence type="ECO:0000256" key="2">
    <source>
        <dbReference type="ARBA" id="ARBA00023002"/>
    </source>
</evidence>
<proteinExistence type="inferred from homology"/>
<dbReference type="CDD" id="cd05233">
    <property type="entry name" value="SDR_c"/>
    <property type="match status" value="1"/>
</dbReference>
<dbReference type="RefSeq" id="WP_169718240.1">
    <property type="nucleotide sequence ID" value="NZ_HG964446.1"/>
</dbReference>
<dbReference type="GO" id="GO:0016491">
    <property type="term" value="F:oxidoreductase activity"/>
    <property type="evidence" value="ECO:0007669"/>
    <property type="project" value="UniProtKB-KW"/>
</dbReference>
<protein>
    <submittedName>
        <fullName evidence="4">Ketoacyl reductase</fullName>
    </submittedName>
</protein>
<dbReference type="InterPro" id="IPR036291">
    <property type="entry name" value="NAD(P)-bd_dom_sf"/>
</dbReference>
<evidence type="ECO:0000313" key="4">
    <source>
        <dbReference type="EMBL" id="CDO90353.1"/>
    </source>
</evidence>
<dbReference type="PIRSF" id="PIRSF000126">
    <property type="entry name" value="11-beta-HSD1"/>
    <property type="match status" value="1"/>
</dbReference>
<dbReference type="PRINTS" id="PR00081">
    <property type="entry name" value="GDHRDH"/>
</dbReference>
<organism evidence="4">
    <name type="scientific">Mycobacterium triplex</name>
    <dbReference type="NCBI Taxonomy" id="47839"/>
    <lineage>
        <taxon>Bacteria</taxon>
        <taxon>Bacillati</taxon>
        <taxon>Actinomycetota</taxon>
        <taxon>Actinomycetes</taxon>
        <taxon>Mycobacteriales</taxon>
        <taxon>Mycobacteriaceae</taxon>
        <taxon>Mycobacterium</taxon>
        <taxon>Mycobacterium simiae complex</taxon>
    </lineage>
</organism>
<sequence>MPVARDRIVAERRLCALVTGASSGIGLDFARLLAEEHHDLVLLARRTEPMHRLAEELRAAHGTTVTVIGADLAAPDAPARLTDRLGELDIEIDVLVNNAGYMLDGHFLKFSWAEHDAYARVLALAPTELIHRLLPGMLRRGWGQVITIASAAGFMPATPFNTLYGPIKNYLVVLTRTLAIEYGSAGITFTVCCPGPVSDTGIIDTQHGRGWSRLGPLLCTPRQVTAAAYRAAESGRTVVAVGISSRGIAALGHVLPAGMFSRAIGAAVMLLSKEKRVTSAAQLALDAAATEPA</sequence>
<dbReference type="InterPro" id="IPR002347">
    <property type="entry name" value="SDR_fam"/>
</dbReference>
<dbReference type="HOGENOM" id="CLU_010194_2_1_11"/>
<dbReference type="PRINTS" id="PR00080">
    <property type="entry name" value="SDRFAMILY"/>
</dbReference>
<reference evidence="4" key="2">
    <citation type="submission" date="2014-04" db="EMBL/GenBank/DDBJ databases">
        <authorList>
            <person name="Urmite Genomes U."/>
        </authorList>
    </citation>
    <scope>NUCLEOTIDE SEQUENCE</scope>
    <source>
        <strain evidence="4">DSM 44626</strain>
    </source>
</reference>